<dbReference type="Gene3D" id="3.30.565.10">
    <property type="entry name" value="Histidine kinase-like ATPase, C-terminal domain"/>
    <property type="match status" value="1"/>
</dbReference>
<evidence type="ECO:0000313" key="9">
    <source>
        <dbReference type="EMBL" id="SKC65461.1"/>
    </source>
</evidence>
<dbReference type="SMART" id="SM00388">
    <property type="entry name" value="HisKA"/>
    <property type="match status" value="1"/>
</dbReference>
<evidence type="ECO:0000313" key="10">
    <source>
        <dbReference type="Proteomes" id="UP000190961"/>
    </source>
</evidence>
<dbReference type="Proteomes" id="UP000190961">
    <property type="component" value="Unassembled WGS sequence"/>
</dbReference>
<evidence type="ECO:0000256" key="6">
    <source>
        <dbReference type="SAM" id="Coils"/>
    </source>
</evidence>
<dbReference type="Gene3D" id="1.10.287.130">
    <property type="match status" value="1"/>
</dbReference>
<feature type="coiled-coil region" evidence="6">
    <location>
        <begin position="315"/>
        <end position="377"/>
    </location>
</feature>
<dbReference type="AlphaFoldDB" id="A0A1T5KPB2"/>
<sequence length="681" mass="77879">MSMKERVKYILSVMVLSMVCVMLQAQDKNLIQIKAFDQQLAPLTHIKVSINEKEYISLENKGGTFREVPNEDLPPRSVKINDETLEAESWNYSKGILSIMVRKKSYKSQPITVMTMDHKPLPRVTVTFHGAKNTESITNAQGIFILPLALNEEAPQATQFAIAGYKVMQMTSSKEGKILLVESLKKNKILPAENVAQKDILADFDINQLDSIRSLTVFYAVFKNIEIASLPFDQKERVDAKFQQLVRQLKNEQKTSFVGKISDSSFVRTDVENLLAQARYENDLLDNLRSDFEKKIGIINEKLTGGASSLDQATRDRLLDDLNTLEHVLTENEDKFYKNLSSYKIILSSLKSSFFDIQNLEQKLEVSESKRLEEQKTFRQQILIVVSITLVFGILVIFLFYLRMKLKKQQKSLIKANDEVTRMNENLEELVSERTRLLIHANREMDIFLYRASHDLRTPICSIMGLCNIALHSSSAELPELVKRMSYTAVRMDRMLKKLRVINEINQPGNYSIIRFSEKIEFLRQEFSQVIGDHAIDISFDFEPDLSFYSYPALIDTIVYNLLDNAFFYSSLKPGSQPKVYLQARIERDNLVMRIRDNGVGIIPEIQMNLWDMFFVGSEHSKGNGLGLYLVSKSIQTLGGSIDIDTQPNVFTTFTVSIPVNTERVTRIASEAQKTTMLELV</sequence>
<dbReference type="PANTHER" id="PTHR42878">
    <property type="entry name" value="TWO-COMPONENT HISTIDINE KINASE"/>
    <property type="match status" value="1"/>
</dbReference>
<dbReference type="GO" id="GO:0000155">
    <property type="term" value="F:phosphorelay sensor kinase activity"/>
    <property type="evidence" value="ECO:0007669"/>
    <property type="project" value="InterPro"/>
</dbReference>
<organism evidence="9 10">
    <name type="scientific">Ohtaekwangia koreensis</name>
    <dbReference type="NCBI Taxonomy" id="688867"/>
    <lineage>
        <taxon>Bacteria</taxon>
        <taxon>Pseudomonadati</taxon>
        <taxon>Bacteroidota</taxon>
        <taxon>Cytophagia</taxon>
        <taxon>Cytophagales</taxon>
        <taxon>Fulvivirgaceae</taxon>
        <taxon>Ohtaekwangia</taxon>
    </lineage>
</organism>
<dbReference type="EC" id="2.7.13.3" evidence="2"/>
<keyword evidence="10" id="KW-1185">Reference proteome</keyword>
<dbReference type="InterPro" id="IPR004358">
    <property type="entry name" value="Sig_transdc_His_kin-like_C"/>
</dbReference>
<dbReference type="PANTHER" id="PTHR42878:SF14">
    <property type="entry name" value="OSMOLARITY TWO-COMPONENT SYSTEM PROTEIN SSK1"/>
    <property type="match status" value="1"/>
</dbReference>
<evidence type="ECO:0000259" key="8">
    <source>
        <dbReference type="PROSITE" id="PS50109"/>
    </source>
</evidence>
<evidence type="ECO:0000256" key="5">
    <source>
        <dbReference type="ARBA" id="ARBA00022777"/>
    </source>
</evidence>
<dbReference type="InterPro" id="IPR050351">
    <property type="entry name" value="BphY/WalK/GraS-like"/>
</dbReference>
<keyword evidence="5 9" id="KW-0418">Kinase</keyword>
<keyword evidence="6" id="KW-0175">Coiled coil</keyword>
<dbReference type="Pfam" id="PF02518">
    <property type="entry name" value="HATPase_c"/>
    <property type="match status" value="1"/>
</dbReference>
<dbReference type="Pfam" id="PF00512">
    <property type="entry name" value="HisKA"/>
    <property type="match status" value="1"/>
</dbReference>
<comment type="catalytic activity">
    <reaction evidence="1">
        <text>ATP + protein L-histidine = ADP + protein N-phospho-L-histidine.</text>
        <dbReference type="EC" id="2.7.13.3"/>
    </reaction>
</comment>
<dbReference type="SUPFAM" id="SSF47384">
    <property type="entry name" value="Homodimeric domain of signal transducing histidine kinase"/>
    <property type="match status" value="1"/>
</dbReference>
<keyword evidence="3" id="KW-0597">Phosphoprotein</keyword>
<gene>
    <name evidence="9" type="ORF">SAMN05660236_2421</name>
</gene>
<keyword evidence="4" id="KW-0808">Transferase</keyword>
<dbReference type="InterPro" id="IPR005467">
    <property type="entry name" value="His_kinase_dom"/>
</dbReference>
<evidence type="ECO:0000256" key="3">
    <source>
        <dbReference type="ARBA" id="ARBA00022553"/>
    </source>
</evidence>
<dbReference type="PROSITE" id="PS50109">
    <property type="entry name" value="HIS_KIN"/>
    <property type="match status" value="1"/>
</dbReference>
<proteinExistence type="predicted"/>
<evidence type="ECO:0000256" key="4">
    <source>
        <dbReference type="ARBA" id="ARBA00022679"/>
    </source>
</evidence>
<evidence type="ECO:0000256" key="7">
    <source>
        <dbReference type="SAM" id="Phobius"/>
    </source>
</evidence>
<dbReference type="EMBL" id="FUZU01000001">
    <property type="protein sequence ID" value="SKC65461.1"/>
    <property type="molecule type" value="Genomic_DNA"/>
</dbReference>
<dbReference type="PRINTS" id="PR00344">
    <property type="entry name" value="BCTRLSENSOR"/>
</dbReference>
<dbReference type="CDD" id="cd00082">
    <property type="entry name" value="HisKA"/>
    <property type="match status" value="1"/>
</dbReference>
<dbReference type="InterPro" id="IPR036890">
    <property type="entry name" value="HATPase_C_sf"/>
</dbReference>
<reference evidence="9 10" key="1">
    <citation type="submission" date="2017-02" db="EMBL/GenBank/DDBJ databases">
        <authorList>
            <person name="Peterson S.W."/>
        </authorList>
    </citation>
    <scope>NUCLEOTIDE SEQUENCE [LARGE SCALE GENOMIC DNA]</scope>
    <source>
        <strain evidence="9 10">DSM 25262</strain>
    </source>
</reference>
<keyword evidence="7" id="KW-0812">Transmembrane</keyword>
<accession>A0A1T5KPB2</accession>
<evidence type="ECO:0000256" key="1">
    <source>
        <dbReference type="ARBA" id="ARBA00000085"/>
    </source>
</evidence>
<feature type="coiled-coil region" evidence="6">
    <location>
        <begin position="406"/>
        <end position="433"/>
    </location>
</feature>
<name>A0A1T5KPB2_9BACT</name>
<dbReference type="GO" id="GO:0000156">
    <property type="term" value="F:phosphorelay response regulator activity"/>
    <property type="evidence" value="ECO:0007669"/>
    <property type="project" value="TreeGrafter"/>
</dbReference>
<feature type="domain" description="Histidine kinase" evidence="8">
    <location>
        <begin position="451"/>
        <end position="662"/>
    </location>
</feature>
<dbReference type="InterPro" id="IPR036097">
    <property type="entry name" value="HisK_dim/P_sf"/>
</dbReference>
<dbReference type="InterPro" id="IPR003594">
    <property type="entry name" value="HATPase_dom"/>
</dbReference>
<feature type="transmembrane region" description="Helical" evidence="7">
    <location>
        <begin position="382"/>
        <end position="402"/>
    </location>
</feature>
<keyword evidence="7" id="KW-1133">Transmembrane helix</keyword>
<dbReference type="STRING" id="688867.SAMN05660236_2421"/>
<dbReference type="GO" id="GO:0007234">
    <property type="term" value="P:osmosensory signaling via phosphorelay pathway"/>
    <property type="evidence" value="ECO:0007669"/>
    <property type="project" value="TreeGrafter"/>
</dbReference>
<dbReference type="GO" id="GO:0030295">
    <property type="term" value="F:protein kinase activator activity"/>
    <property type="evidence" value="ECO:0007669"/>
    <property type="project" value="TreeGrafter"/>
</dbReference>
<evidence type="ECO:0000256" key="2">
    <source>
        <dbReference type="ARBA" id="ARBA00012438"/>
    </source>
</evidence>
<dbReference type="SUPFAM" id="SSF55874">
    <property type="entry name" value="ATPase domain of HSP90 chaperone/DNA topoisomerase II/histidine kinase"/>
    <property type="match status" value="1"/>
</dbReference>
<dbReference type="SMART" id="SM00387">
    <property type="entry name" value="HATPase_c"/>
    <property type="match status" value="1"/>
</dbReference>
<keyword evidence="7" id="KW-0472">Membrane</keyword>
<protein>
    <recommendedName>
        <fullName evidence="2">histidine kinase</fullName>
        <ecNumber evidence="2">2.7.13.3</ecNumber>
    </recommendedName>
</protein>
<dbReference type="InterPro" id="IPR003661">
    <property type="entry name" value="HisK_dim/P_dom"/>
</dbReference>